<keyword evidence="5 10" id="KW-0999">Mitochondrion inner membrane</keyword>
<evidence type="ECO:0000313" key="13">
    <source>
        <dbReference type="Proteomes" id="UP000324222"/>
    </source>
</evidence>
<dbReference type="EMBL" id="VSRR010023389">
    <property type="protein sequence ID" value="MPC65446.1"/>
    <property type="molecule type" value="Genomic_DNA"/>
</dbReference>
<comment type="catalytic activity">
    <reaction evidence="10">
        <text>holo-[cytochrome c] = apo-[cytochrome c] + heme b</text>
        <dbReference type="Rhea" id="RHEA:22648"/>
        <dbReference type="Rhea" id="RHEA-COMP:10725"/>
        <dbReference type="Rhea" id="RHEA-COMP:10726"/>
        <dbReference type="ChEBI" id="CHEBI:29950"/>
        <dbReference type="ChEBI" id="CHEBI:60344"/>
        <dbReference type="ChEBI" id="CHEBI:83739"/>
        <dbReference type="EC" id="4.4.1.17"/>
    </reaction>
</comment>
<evidence type="ECO:0000256" key="9">
    <source>
        <dbReference type="ARBA" id="ARBA00023239"/>
    </source>
</evidence>
<proteinExistence type="inferred from homology"/>
<evidence type="ECO:0000313" key="12">
    <source>
        <dbReference type="EMBL" id="MPC65446.1"/>
    </source>
</evidence>
<keyword evidence="4 10" id="KW-0479">Metal-binding</keyword>
<dbReference type="AlphaFoldDB" id="A0A5B7H689"/>
<reference evidence="12 13" key="1">
    <citation type="submission" date="2019-05" db="EMBL/GenBank/DDBJ databases">
        <title>Another draft genome of Portunus trituberculatus and its Hox gene families provides insights of decapod evolution.</title>
        <authorList>
            <person name="Jeong J.-H."/>
            <person name="Song I."/>
            <person name="Kim S."/>
            <person name="Choi T."/>
            <person name="Kim D."/>
            <person name="Ryu S."/>
            <person name="Kim W."/>
        </authorList>
    </citation>
    <scope>NUCLEOTIDE SEQUENCE [LARGE SCALE GENOMIC DNA]</scope>
    <source>
        <tissue evidence="12">Muscle</tissue>
    </source>
</reference>
<comment type="caution">
    <text evidence="12">The sequence shown here is derived from an EMBL/GenBank/DDBJ whole genome shotgun (WGS) entry which is preliminary data.</text>
</comment>
<dbReference type="GO" id="GO:0005743">
    <property type="term" value="C:mitochondrial inner membrane"/>
    <property type="evidence" value="ECO:0007669"/>
    <property type="project" value="UniProtKB-SubCell"/>
</dbReference>
<evidence type="ECO:0000256" key="8">
    <source>
        <dbReference type="ARBA" id="ARBA00023136"/>
    </source>
</evidence>
<dbReference type="GO" id="GO:0046872">
    <property type="term" value="F:metal ion binding"/>
    <property type="evidence" value="ECO:0007669"/>
    <property type="project" value="UniProtKB-KW"/>
</dbReference>
<evidence type="ECO:0000256" key="2">
    <source>
        <dbReference type="ARBA" id="ARBA00007255"/>
    </source>
</evidence>
<dbReference type="Pfam" id="PF01265">
    <property type="entry name" value="Cyto_heme_lyase"/>
    <property type="match status" value="1"/>
</dbReference>
<keyword evidence="13" id="KW-1185">Reference proteome</keyword>
<keyword evidence="7 10" id="KW-0496">Mitochondrion</keyword>
<name>A0A5B7H689_PORTR</name>
<evidence type="ECO:0000256" key="3">
    <source>
        <dbReference type="ARBA" id="ARBA00022617"/>
    </source>
</evidence>
<dbReference type="EC" id="4.4.1.17" evidence="10"/>
<evidence type="ECO:0000256" key="7">
    <source>
        <dbReference type="ARBA" id="ARBA00023128"/>
    </source>
</evidence>
<evidence type="ECO:0000256" key="5">
    <source>
        <dbReference type="ARBA" id="ARBA00022792"/>
    </source>
</evidence>
<dbReference type="Proteomes" id="UP000324222">
    <property type="component" value="Unassembled WGS sequence"/>
</dbReference>
<keyword evidence="9 10" id="KW-0456">Lyase</keyword>
<dbReference type="InterPro" id="IPR000511">
    <property type="entry name" value="Holocyt_c/c1_synthase"/>
</dbReference>
<dbReference type="GO" id="GO:0004408">
    <property type="term" value="F:holocytochrome-c synthase activity"/>
    <property type="evidence" value="ECO:0007669"/>
    <property type="project" value="UniProtKB-EC"/>
</dbReference>
<evidence type="ECO:0000256" key="1">
    <source>
        <dbReference type="ARBA" id="ARBA00004273"/>
    </source>
</evidence>
<evidence type="ECO:0000256" key="6">
    <source>
        <dbReference type="ARBA" id="ARBA00023004"/>
    </source>
</evidence>
<comment type="similarity">
    <text evidence="2 10">Belongs to the cytochrome c-type heme lyase family.</text>
</comment>
<comment type="function">
    <text evidence="10">Lyase that catalyzes the covalent linking of the heme group to the cytochrome C apoprotein to produce the mature functional cytochrome.</text>
</comment>
<dbReference type="OrthoDB" id="4243at2759"/>
<evidence type="ECO:0000256" key="11">
    <source>
        <dbReference type="SAM" id="MobiDB-lite"/>
    </source>
</evidence>
<keyword evidence="6 10" id="KW-0408">Iron</keyword>
<sequence>MGNTISAAQNTASVITSVGGGKEASHVISELPSTYASMDTSVIPSSHSSMDSIEHPPSTPAFVATSELPPSHATINTSAQPPAECPMHRPQVAPPSECPMHKQNVEAIAPPSECPMHREENQQSFPSECPMSGGKGKGPAHQAGLHYGKEHAGKYVDVNPLNMEAYPNQKPAPDQPFQLPTERQVHPLVITLC</sequence>
<comment type="subcellular location">
    <subcellularLocation>
        <location evidence="1 10">Mitochondrion inner membrane</location>
    </subcellularLocation>
</comment>
<keyword evidence="3 10" id="KW-0349">Heme</keyword>
<evidence type="ECO:0000256" key="10">
    <source>
        <dbReference type="RuleBase" id="RU363130"/>
    </source>
</evidence>
<evidence type="ECO:0000256" key="4">
    <source>
        <dbReference type="ARBA" id="ARBA00022723"/>
    </source>
</evidence>
<organism evidence="12 13">
    <name type="scientific">Portunus trituberculatus</name>
    <name type="common">Swimming crab</name>
    <name type="synonym">Neptunus trituberculatus</name>
    <dbReference type="NCBI Taxonomy" id="210409"/>
    <lineage>
        <taxon>Eukaryota</taxon>
        <taxon>Metazoa</taxon>
        <taxon>Ecdysozoa</taxon>
        <taxon>Arthropoda</taxon>
        <taxon>Crustacea</taxon>
        <taxon>Multicrustacea</taxon>
        <taxon>Malacostraca</taxon>
        <taxon>Eumalacostraca</taxon>
        <taxon>Eucarida</taxon>
        <taxon>Decapoda</taxon>
        <taxon>Pleocyemata</taxon>
        <taxon>Brachyura</taxon>
        <taxon>Eubrachyura</taxon>
        <taxon>Portunoidea</taxon>
        <taxon>Portunidae</taxon>
        <taxon>Portuninae</taxon>
        <taxon>Portunus</taxon>
    </lineage>
</organism>
<keyword evidence="8 10" id="KW-0472">Membrane</keyword>
<protein>
    <recommendedName>
        <fullName evidence="10">Holocytochrome c-type synthase</fullName>
        <ecNumber evidence="10">4.4.1.17</ecNumber>
    </recommendedName>
</protein>
<gene>
    <name evidence="12" type="primary">HCCS_1</name>
    <name evidence="12" type="ORF">E2C01_059580</name>
</gene>
<feature type="region of interest" description="Disordered" evidence="11">
    <location>
        <begin position="117"/>
        <end position="141"/>
    </location>
</feature>
<accession>A0A5B7H689</accession>